<dbReference type="InterPro" id="IPR012495">
    <property type="entry name" value="TadE-like_dom"/>
</dbReference>
<reference evidence="4" key="1">
    <citation type="journal article" date="2019" name="Int. J. Syst. Evol. Microbiol.">
        <title>The Global Catalogue of Microorganisms (GCM) 10K type strain sequencing project: providing services to taxonomists for standard genome sequencing and annotation.</title>
        <authorList>
            <consortium name="The Broad Institute Genomics Platform"/>
            <consortium name="The Broad Institute Genome Sequencing Center for Infectious Disease"/>
            <person name="Wu L."/>
            <person name="Ma J."/>
        </authorList>
    </citation>
    <scope>NUCLEOTIDE SEQUENCE [LARGE SCALE GENOMIC DNA]</scope>
    <source>
        <strain evidence="4">JCM 4087</strain>
    </source>
</reference>
<keyword evidence="1" id="KW-0812">Transmembrane</keyword>
<dbReference type="Proteomes" id="UP001596091">
    <property type="component" value="Unassembled WGS sequence"/>
</dbReference>
<organism evidence="3 4">
    <name type="scientific">Acidicapsa dinghuensis</name>
    <dbReference type="NCBI Taxonomy" id="2218256"/>
    <lineage>
        <taxon>Bacteria</taxon>
        <taxon>Pseudomonadati</taxon>
        <taxon>Acidobacteriota</taxon>
        <taxon>Terriglobia</taxon>
        <taxon>Terriglobales</taxon>
        <taxon>Acidobacteriaceae</taxon>
        <taxon>Acidicapsa</taxon>
    </lineage>
</organism>
<accession>A0ABW1EC58</accession>
<keyword evidence="1" id="KW-0472">Membrane</keyword>
<dbReference type="EMBL" id="JBHSPH010000001">
    <property type="protein sequence ID" value="MFC5860847.1"/>
    <property type="molecule type" value="Genomic_DNA"/>
</dbReference>
<name>A0ABW1EC58_9BACT</name>
<evidence type="ECO:0000256" key="1">
    <source>
        <dbReference type="SAM" id="Phobius"/>
    </source>
</evidence>
<dbReference type="Pfam" id="PF07811">
    <property type="entry name" value="TadE"/>
    <property type="match status" value="1"/>
</dbReference>
<evidence type="ECO:0000259" key="2">
    <source>
        <dbReference type="Pfam" id="PF07811"/>
    </source>
</evidence>
<evidence type="ECO:0000313" key="3">
    <source>
        <dbReference type="EMBL" id="MFC5860847.1"/>
    </source>
</evidence>
<keyword evidence="1" id="KW-1133">Transmembrane helix</keyword>
<proteinExistence type="predicted"/>
<gene>
    <name evidence="3" type="ORF">ACFPT7_00915</name>
</gene>
<keyword evidence="4" id="KW-1185">Reference proteome</keyword>
<sequence length="153" mass="15959">MRLFSYFRALLAADHGSSLVEVALTLPFLLLILAGAVDFGQAYHLTMEMAGAAHAGAEYGAQNPTDTTGITTAAQKGAPNVPNLTVTTPTYGCECSDGTSFSANCTTIPSCTSNVVYRVTVRVSATYKPLVPWVGVPYPMSLSSSATMREGGA</sequence>
<evidence type="ECO:0000313" key="4">
    <source>
        <dbReference type="Proteomes" id="UP001596091"/>
    </source>
</evidence>
<comment type="caution">
    <text evidence="3">The sequence shown here is derived from an EMBL/GenBank/DDBJ whole genome shotgun (WGS) entry which is preliminary data.</text>
</comment>
<feature type="domain" description="TadE-like" evidence="2">
    <location>
        <begin position="16"/>
        <end position="57"/>
    </location>
</feature>
<feature type="transmembrane region" description="Helical" evidence="1">
    <location>
        <begin position="20"/>
        <end position="39"/>
    </location>
</feature>
<protein>
    <submittedName>
        <fullName evidence="3">TadE/TadG family type IV pilus assembly protein</fullName>
    </submittedName>
</protein>
<dbReference type="RefSeq" id="WP_263334991.1">
    <property type="nucleotide sequence ID" value="NZ_JAGSYH010000002.1"/>
</dbReference>